<dbReference type="SUPFAM" id="SSF52200">
    <property type="entry name" value="Toll/Interleukin receptor TIR domain"/>
    <property type="match status" value="1"/>
</dbReference>
<dbReference type="InterPro" id="IPR035897">
    <property type="entry name" value="Toll_tir_struct_dom_sf"/>
</dbReference>
<sequence length="167" mass="19094">MQNIEKFDSKIKDLKNSLQSNSKSTQWPPCLKSYCWSNSQKAKSKGTKFNEKAIGKTDLRLLKDRLEEAGIKCWMDIEQVNRAGLFQDIAQGLKKSKNMVACVSDEYVASRNCQMEFRFAAITLRLPIILAIAGTGRKWFQSEIGYDVFAISKRFSSRCRHKYSGGY</sequence>
<dbReference type="AlphaFoldDB" id="A0A7I8WE40"/>
<dbReference type="InterPro" id="IPR000157">
    <property type="entry name" value="TIR_dom"/>
</dbReference>
<keyword evidence="3" id="KW-1185">Reference proteome</keyword>
<organism evidence="2 3">
    <name type="scientific">Dimorphilus gyrociliatus</name>
    <dbReference type="NCBI Taxonomy" id="2664684"/>
    <lineage>
        <taxon>Eukaryota</taxon>
        <taxon>Metazoa</taxon>
        <taxon>Spiralia</taxon>
        <taxon>Lophotrochozoa</taxon>
        <taxon>Annelida</taxon>
        <taxon>Polychaeta</taxon>
        <taxon>Polychaeta incertae sedis</taxon>
        <taxon>Dinophilidae</taxon>
        <taxon>Dimorphilus</taxon>
    </lineage>
</organism>
<evidence type="ECO:0000259" key="1">
    <source>
        <dbReference type="Pfam" id="PF13676"/>
    </source>
</evidence>
<evidence type="ECO:0000313" key="2">
    <source>
        <dbReference type="EMBL" id="CAD5126323.1"/>
    </source>
</evidence>
<dbReference type="Proteomes" id="UP000549394">
    <property type="component" value="Unassembled WGS sequence"/>
</dbReference>
<reference evidence="2 3" key="1">
    <citation type="submission" date="2020-08" db="EMBL/GenBank/DDBJ databases">
        <authorList>
            <person name="Hejnol A."/>
        </authorList>
    </citation>
    <scope>NUCLEOTIDE SEQUENCE [LARGE SCALE GENOMIC DNA]</scope>
</reference>
<dbReference type="PANTHER" id="PTHR47508">
    <property type="entry name" value="SAM DOMAIN-CONTAINING PROTEIN-RELATED"/>
    <property type="match status" value="1"/>
</dbReference>
<protein>
    <recommendedName>
        <fullName evidence="1">TIR domain-containing protein</fullName>
    </recommendedName>
</protein>
<feature type="domain" description="TIR" evidence="1">
    <location>
        <begin position="61"/>
        <end position="122"/>
    </location>
</feature>
<comment type="caution">
    <text evidence="2">The sequence shown here is derived from an EMBL/GenBank/DDBJ whole genome shotgun (WGS) entry which is preliminary data.</text>
</comment>
<accession>A0A7I8WE40</accession>
<gene>
    <name evidence="2" type="ORF">DGYR_LOCUS13571</name>
</gene>
<dbReference type="EMBL" id="CAJFCJ010000042">
    <property type="protein sequence ID" value="CAD5126323.1"/>
    <property type="molecule type" value="Genomic_DNA"/>
</dbReference>
<dbReference type="Pfam" id="PF13676">
    <property type="entry name" value="TIR_2"/>
    <property type="match status" value="1"/>
</dbReference>
<dbReference type="Gene3D" id="3.40.50.10140">
    <property type="entry name" value="Toll/interleukin-1 receptor homology (TIR) domain"/>
    <property type="match status" value="1"/>
</dbReference>
<proteinExistence type="predicted"/>
<dbReference type="PANTHER" id="PTHR47508:SF1">
    <property type="entry name" value="NON-SPECIFIC SERINE_THREONINE PROTEIN KINASE"/>
    <property type="match status" value="1"/>
</dbReference>
<evidence type="ECO:0000313" key="3">
    <source>
        <dbReference type="Proteomes" id="UP000549394"/>
    </source>
</evidence>
<name>A0A7I8WE40_9ANNE</name>
<dbReference type="GO" id="GO:0007165">
    <property type="term" value="P:signal transduction"/>
    <property type="evidence" value="ECO:0007669"/>
    <property type="project" value="InterPro"/>
</dbReference>
<dbReference type="OrthoDB" id="10252328at2759"/>